<evidence type="ECO:0000256" key="1">
    <source>
        <dbReference type="SAM" id="MobiDB-lite"/>
    </source>
</evidence>
<name>A0AA38KV95_9AGAR</name>
<dbReference type="EMBL" id="MU793409">
    <property type="protein sequence ID" value="KAJ3783672.1"/>
    <property type="molecule type" value="Genomic_DNA"/>
</dbReference>
<keyword evidence="4" id="KW-1185">Reference proteome</keyword>
<feature type="transmembrane region" description="Helical" evidence="2">
    <location>
        <begin position="12"/>
        <end position="39"/>
    </location>
</feature>
<keyword evidence="2" id="KW-1133">Transmembrane helix</keyword>
<feature type="transmembrane region" description="Helical" evidence="2">
    <location>
        <begin position="166"/>
        <end position="187"/>
    </location>
</feature>
<evidence type="ECO:0000313" key="3">
    <source>
        <dbReference type="EMBL" id="KAJ3783672.1"/>
    </source>
</evidence>
<keyword evidence="2" id="KW-0812">Transmembrane</keyword>
<feature type="transmembrane region" description="Helical" evidence="2">
    <location>
        <begin position="59"/>
        <end position="81"/>
    </location>
</feature>
<dbReference type="AlphaFoldDB" id="A0AA38KV95"/>
<evidence type="ECO:0000313" key="4">
    <source>
        <dbReference type="Proteomes" id="UP001163798"/>
    </source>
</evidence>
<evidence type="ECO:0000256" key="2">
    <source>
        <dbReference type="SAM" id="Phobius"/>
    </source>
</evidence>
<feature type="region of interest" description="Disordered" evidence="1">
    <location>
        <begin position="273"/>
        <end position="300"/>
    </location>
</feature>
<feature type="region of interest" description="Disordered" evidence="1">
    <location>
        <begin position="198"/>
        <end position="223"/>
    </location>
</feature>
<organism evidence="3 4">
    <name type="scientific">Lentinula aff. detonsa</name>
    <dbReference type="NCBI Taxonomy" id="2804958"/>
    <lineage>
        <taxon>Eukaryota</taxon>
        <taxon>Fungi</taxon>
        <taxon>Dikarya</taxon>
        <taxon>Basidiomycota</taxon>
        <taxon>Agaricomycotina</taxon>
        <taxon>Agaricomycetes</taxon>
        <taxon>Agaricomycetidae</taxon>
        <taxon>Agaricales</taxon>
        <taxon>Marasmiineae</taxon>
        <taxon>Omphalotaceae</taxon>
        <taxon>Lentinula</taxon>
    </lineage>
</organism>
<gene>
    <name evidence="3" type="ORF">GGU10DRAFT_47419</name>
</gene>
<accession>A0AA38KV95</accession>
<sequence length="377" mass="40206">MANISRARLFCCVLAPVIGVLAASYLWIISGIIIAITGWSQVHLAGAYPIPAAYSTALYFHALIFTLLGVVGIYGCVRVLNKIVLYSTAHRVAAASLKRPSLILGYLILLGLHLLLSFGGGGFLLMMINRSPSQDEITACLHQNSNDPVAAQFCYKPIAIPQGVAVTLYVLSWILELYACVMIFSYLEELKQRAANPDFETKPRRPTGSVNAATIGEPRPIPNFKPATMDSLMSSTGYPISIIDGFGRVEINVGASQEPQGIAGGVQQHTWGDGLVTPRKPTSPPTTPVTPSRPDFLSGMKPLLLTSRPATSSQPNSPHVIPPIEISTSPLHPPYGLGSAGLNTSYAFSRPSNAFGSTALVPIQASFTSGNGSDNRF</sequence>
<comment type="caution">
    <text evidence="3">The sequence shown here is derived from an EMBL/GenBank/DDBJ whole genome shotgun (WGS) entry which is preliminary data.</text>
</comment>
<proteinExistence type="predicted"/>
<protein>
    <submittedName>
        <fullName evidence="3">Uncharacterized protein</fullName>
    </submittedName>
</protein>
<reference evidence="3" key="1">
    <citation type="submission" date="2022-08" db="EMBL/GenBank/DDBJ databases">
        <authorList>
            <consortium name="DOE Joint Genome Institute"/>
            <person name="Min B."/>
            <person name="Riley R."/>
            <person name="Sierra-Patev S."/>
            <person name="Naranjo-Ortiz M."/>
            <person name="Looney B."/>
            <person name="Konkel Z."/>
            <person name="Slot J.C."/>
            <person name="Sakamoto Y."/>
            <person name="Steenwyk J.L."/>
            <person name="Rokas A."/>
            <person name="Carro J."/>
            <person name="Camarero S."/>
            <person name="Ferreira P."/>
            <person name="Molpeceres G."/>
            <person name="Ruiz-Duenas F.J."/>
            <person name="Serrano A."/>
            <person name="Henrissat B."/>
            <person name="Drula E."/>
            <person name="Hughes K.W."/>
            <person name="Mata J.L."/>
            <person name="Ishikawa N.K."/>
            <person name="Vargas-Isla R."/>
            <person name="Ushijima S."/>
            <person name="Smith C.A."/>
            <person name="Ahrendt S."/>
            <person name="Andreopoulos W."/>
            <person name="He G."/>
            <person name="Labutti K."/>
            <person name="Lipzen A."/>
            <person name="Ng V."/>
            <person name="Sandor L."/>
            <person name="Barry K."/>
            <person name="Martinez A.T."/>
            <person name="Xiao Y."/>
            <person name="Gibbons J.G."/>
            <person name="Terashima K."/>
            <person name="Hibbett D.S."/>
            <person name="Grigoriev I.V."/>
        </authorList>
    </citation>
    <scope>NUCLEOTIDE SEQUENCE</scope>
    <source>
        <strain evidence="3">TFB10291</strain>
    </source>
</reference>
<feature type="transmembrane region" description="Helical" evidence="2">
    <location>
        <begin position="102"/>
        <end position="128"/>
    </location>
</feature>
<keyword evidence="2" id="KW-0472">Membrane</keyword>
<dbReference type="Proteomes" id="UP001163798">
    <property type="component" value="Unassembled WGS sequence"/>
</dbReference>